<accession>A0ABT7SQH4</accession>
<comment type="caution">
    <text evidence="2">The sequence shown here is derived from an EMBL/GenBank/DDBJ whole genome shotgun (WGS) entry which is preliminary data.</text>
</comment>
<keyword evidence="3" id="KW-1185">Reference proteome</keyword>
<dbReference type="SUPFAM" id="SSF55718">
    <property type="entry name" value="SCP-like"/>
    <property type="match status" value="1"/>
</dbReference>
<evidence type="ECO:0000259" key="1">
    <source>
        <dbReference type="Pfam" id="PF02036"/>
    </source>
</evidence>
<evidence type="ECO:0000313" key="3">
    <source>
        <dbReference type="Proteomes" id="UP001241056"/>
    </source>
</evidence>
<keyword evidence="2" id="KW-0347">Helicase</keyword>
<evidence type="ECO:0000313" key="2">
    <source>
        <dbReference type="EMBL" id="MDM7858443.1"/>
    </source>
</evidence>
<dbReference type="GO" id="GO:0004386">
    <property type="term" value="F:helicase activity"/>
    <property type="evidence" value="ECO:0007669"/>
    <property type="project" value="UniProtKB-KW"/>
</dbReference>
<feature type="domain" description="SCP2" evidence="1">
    <location>
        <begin position="18"/>
        <end position="116"/>
    </location>
</feature>
<dbReference type="InterPro" id="IPR036527">
    <property type="entry name" value="SCP2_sterol-bd_dom_sf"/>
</dbReference>
<name>A0ABT7SQH4_9GAMM</name>
<proteinExistence type="predicted"/>
<keyword evidence="2" id="KW-0547">Nucleotide-binding</keyword>
<organism evidence="2 3">
    <name type="scientific">Thiopseudomonas acetoxidans</name>
    <dbReference type="NCBI Taxonomy" id="3041622"/>
    <lineage>
        <taxon>Bacteria</taxon>
        <taxon>Pseudomonadati</taxon>
        <taxon>Pseudomonadota</taxon>
        <taxon>Gammaproteobacteria</taxon>
        <taxon>Pseudomonadales</taxon>
        <taxon>Pseudomonadaceae</taxon>
        <taxon>Thiopseudomonas</taxon>
    </lineage>
</organism>
<gene>
    <name evidence="2" type="ORF">QEZ41_09180</name>
</gene>
<reference evidence="2 3" key="1">
    <citation type="submission" date="2023-06" db="EMBL/GenBank/DDBJ databases">
        <title>Thiopseudomonas sp. CY1220 draft genome sequence.</title>
        <authorList>
            <person name="Zhao G."/>
            <person name="An M."/>
        </authorList>
    </citation>
    <scope>NUCLEOTIDE SEQUENCE [LARGE SCALE GENOMIC DNA]</scope>
    <source>
        <strain evidence="2 3">CY1220</strain>
    </source>
</reference>
<sequence length="131" mass="14990">MKFRFLLWMIARMLSKASKVNPQLQQQLADKELSFSLQTMDGKVARSFHVQNERISSHSGTTASPIFVMSFRDASFGYSVMTAKNKQLAFMQGIQNKDIKITGDTAKVLWFQGLFKYVMPKKTKTQLKTNN</sequence>
<dbReference type="RefSeq" id="WP_289411151.1">
    <property type="nucleotide sequence ID" value="NZ_JAUCDY010000011.1"/>
</dbReference>
<dbReference type="Gene3D" id="3.30.1050.10">
    <property type="entry name" value="SCP2 sterol-binding domain"/>
    <property type="match status" value="1"/>
</dbReference>
<keyword evidence="2" id="KW-0067">ATP-binding</keyword>
<dbReference type="Pfam" id="PF02036">
    <property type="entry name" value="SCP2"/>
    <property type="match status" value="1"/>
</dbReference>
<protein>
    <submittedName>
        <fullName evidence="2">Helicase</fullName>
    </submittedName>
</protein>
<dbReference type="EMBL" id="JAUCDY010000011">
    <property type="protein sequence ID" value="MDM7858443.1"/>
    <property type="molecule type" value="Genomic_DNA"/>
</dbReference>
<dbReference type="Proteomes" id="UP001241056">
    <property type="component" value="Unassembled WGS sequence"/>
</dbReference>
<keyword evidence="2" id="KW-0378">Hydrolase</keyword>
<dbReference type="InterPro" id="IPR003033">
    <property type="entry name" value="SCP2_sterol-bd_dom"/>
</dbReference>